<dbReference type="EMBL" id="MPDP01000171">
    <property type="protein sequence ID" value="KAK1473341.1"/>
    <property type="molecule type" value="Genomic_DNA"/>
</dbReference>
<evidence type="ECO:0000256" key="1">
    <source>
        <dbReference type="SAM" id="MobiDB-lite"/>
    </source>
</evidence>
<organism evidence="2 3">
    <name type="scientific">Colletotrichum cuscutae</name>
    <dbReference type="NCBI Taxonomy" id="1209917"/>
    <lineage>
        <taxon>Eukaryota</taxon>
        <taxon>Fungi</taxon>
        <taxon>Dikarya</taxon>
        <taxon>Ascomycota</taxon>
        <taxon>Pezizomycotina</taxon>
        <taxon>Sordariomycetes</taxon>
        <taxon>Hypocreomycetidae</taxon>
        <taxon>Glomerellales</taxon>
        <taxon>Glomerellaceae</taxon>
        <taxon>Colletotrichum</taxon>
        <taxon>Colletotrichum acutatum species complex</taxon>
    </lineage>
</organism>
<proteinExistence type="predicted"/>
<reference evidence="2" key="1">
    <citation type="submission" date="2016-11" db="EMBL/GenBank/DDBJ databases">
        <title>The genome sequence of Colletotrichum cuscutae.</title>
        <authorList>
            <person name="Baroncelli R."/>
        </authorList>
    </citation>
    <scope>NUCLEOTIDE SEQUENCE</scope>
    <source>
        <strain evidence="2">IMI 304802</strain>
    </source>
</reference>
<feature type="region of interest" description="Disordered" evidence="1">
    <location>
        <begin position="1"/>
        <end position="33"/>
    </location>
</feature>
<gene>
    <name evidence="2" type="ORF">CCUS01_17166</name>
</gene>
<accession>A0AAI9V8U1</accession>
<name>A0AAI9V8U1_9PEZI</name>
<dbReference type="Proteomes" id="UP001239213">
    <property type="component" value="Unassembled WGS sequence"/>
</dbReference>
<protein>
    <submittedName>
        <fullName evidence="2">Uncharacterized protein</fullName>
    </submittedName>
</protein>
<comment type="caution">
    <text evidence="2">The sequence shown here is derived from an EMBL/GenBank/DDBJ whole genome shotgun (WGS) entry which is preliminary data.</text>
</comment>
<evidence type="ECO:0000313" key="3">
    <source>
        <dbReference type="Proteomes" id="UP001239213"/>
    </source>
</evidence>
<feature type="compositionally biased region" description="Polar residues" evidence="1">
    <location>
        <begin position="16"/>
        <end position="28"/>
    </location>
</feature>
<evidence type="ECO:0000313" key="2">
    <source>
        <dbReference type="EMBL" id="KAK1473341.1"/>
    </source>
</evidence>
<sequence>MGKPAEPAAIYATKPVTGTQGKSSGTTDQVERPRRQVNCCGSICGKSRETVERREARAFSQARLIKAHHSWAWEPGAATPA</sequence>
<keyword evidence="3" id="KW-1185">Reference proteome</keyword>
<dbReference type="AlphaFoldDB" id="A0AAI9V8U1"/>